<feature type="binding site" evidence="11">
    <location>
        <position position="301"/>
    </location>
    <ligand>
        <name>FMN</name>
        <dbReference type="ChEBI" id="CHEBI:58210"/>
    </ligand>
</feature>
<keyword evidence="14" id="KW-1185">Reference proteome</keyword>
<dbReference type="Pfam" id="PF01180">
    <property type="entry name" value="DHO_dh"/>
    <property type="match status" value="1"/>
</dbReference>
<dbReference type="PROSITE" id="PS00911">
    <property type="entry name" value="DHODEHASE_1"/>
    <property type="match status" value="1"/>
</dbReference>
<dbReference type="InterPro" id="IPR005719">
    <property type="entry name" value="Dihydroorotate_DH_2"/>
</dbReference>
<evidence type="ECO:0000256" key="1">
    <source>
        <dbReference type="ARBA" id="ARBA00003125"/>
    </source>
</evidence>
<comment type="catalytic activity">
    <reaction evidence="10 11">
        <text>(S)-dihydroorotate + a quinone = orotate + a quinol</text>
        <dbReference type="Rhea" id="RHEA:30187"/>
        <dbReference type="ChEBI" id="CHEBI:24646"/>
        <dbReference type="ChEBI" id="CHEBI:30839"/>
        <dbReference type="ChEBI" id="CHEBI:30864"/>
        <dbReference type="ChEBI" id="CHEBI:132124"/>
        <dbReference type="EC" id="1.3.5.2"/>
    </reaction>
</comment>
<dbReference type="InterPro" id="IPR001295">
    <property type="entry name" value="Dihydroorotate_DH_CS"/>
</dbReference>
<feature type="binding site" evidence="11">
    <location>
        <begin position="258"/>
        <end position="259"/>
    </location>
    <ligand>
        <name>substrate</name>
    </ligand>
</feature>
<evidence type="ECO:0000256" key="5">
    <source>
        <dbReference type="ARBA" id="ARBA00022630"/>
    </source>
</evidence>
<dbReference type="GO" id="GO:0044205">
    <property type="term" value="P:'de novo' UMP biosynthetic process"/>
    <property type="evidence" value="ECO:0007669"/>
    <property type="project" value="UniProtKB-UniRule"/>
</dbReference>
<evidence type="ECO:0000256" key="11">
    <source>
        <dbReference type="HAMAP-Rule" id="MF_00225"/>
    </source>
</evidence>
<sequence length="342" mass="36247">MIYRFVFTTFFARMDPEKAHTLVFKLIAAVGRVPVLNGIIQGALAPYLRDGGVTVFGRRVPAPFGLAGGFDKNAEAIRGLTMMGFGFIEIGTVTAHAQPGNDKPRMWREIPIGGVRNRMGFNNEGAAAAAERLRDLRSTKSGRAVFVGANIGKTKVTPAAEAAGDYATSASLLAPWADYLVVNVSSPNTPGLRDLQSVDALRPILVAVREAADRATEAAGRPRLPLLVKIAPDLADDDVDAVADLALELGLDGVVAVNTTINHDLGEGGLSGRPLLPRGLAVVRRLRARLGEDPVIIGVGGITTPADARAYLDAGANLTQGYTAFIYEGPFWAARINKELAR</sequence>
<dbReference type="EC" id="1.3.5.2" evidence="11"/>
<evidence type="ECO:0000256" key="4">
    <source>
        <dbReference type="ARBA" id="ARBA00005359"/>
    </source>
</evidence>
<feature type="binding site" evidence="11">
    <location>
        <position position="72"/>
    </location>
    <ligand>
        <name>substrate</name>
    </ligand>
</feature>
<evidence type="ECO:0000313" key="13">
    <source>
        <dbReference type="EMBL" id="SDD01100.1"/>
    </source>
</evidence>
<feature type="binding site" evidence="11">
    <location>
        <position position="229"/>
    </location>
    <ligand>
        <name>FMN</name>
        <dbReference type="ChEBI" id="CHEBI:58210"/>
    </ligand>
</feature>
<dbReference type="GO" id="GO:0006207">
    <property type="term" value="P:'de novo' pyrimidine nucleobase biosynthetic process"/>
    <property type="evidence" value="ECO:0007669"/>
    <property type="project" value="UniProtKB-UniRule"/>
</dbReference>
<organism evidence="13 14">
    <name type="scientific">Sanguibacter gelidistatuariae</name>
    <dbReference type="NCBI Taxonomy" id="1814289"/>
    <lineage>
        <taxon>Bacteria</taxon>
        <taxon>Bacillati</taxon>
        <taxon>Actinomycetota</taxon>
        <taxon>Actinomycetes</taxon>
        <taxon>Micrococcales</taxon>
        <taxon>Sanguibacteraceae</taxon>
        <taxon>Sanguibacter</taxon>
    </lineage>
</organism>
<dbReference type="GO" id="GO:0005737">
    <property type="term" value="C:cytoplasm"/>
    <property type="evidence" value="ECO:0007669"/>
    <property type="project" value="InterPro"/>
</dbReference>
<dbReference type="STRING" id="1814289.SAMN05216410_2630"/>
<dbReference type="EMBL" id="FMYH01000005">
    <property type="protein sequence ID" value="SDD01100.1"/>
    <property type="molecule type" value="Genomic_DNA"/>
</dbReference>
<feature type="binding site" evidence="11">
    <location>
        <begin position="117"/>
        <end position="121"/>
    </location>
    <ligand>
        <name>substrate</name>
    </ligand>
</feature>
<dbReference type="InterPro" id="IPR012135">
    <property type="entry name" value="Dihydroorotate_DH_1_2"/>
</dbReference>
<evidence type="ECO:0000256" key="8">
    <source>
        <dbReference type="ARBA" id="ARBA00023002"/>
    </source>
</evidence>
<feature type="active site" description="Nucleophile" evidence="11">
    <location>
        <position position="186"/>
    </location>
</feature>
<comment type="subunit">
    <text evidence="11">Monomer.</text>
</comment>
<feature type="binding site" evidence="11">
    <location>
        <position position="257"/>
    </location>
    <ligand>
        <name>FMN</name>
        <dbReference type="ChEBI" id="CHEBI:58210"/>
    </ligand>
</feature>
<protein>
    <recommendedName>
        <fullName evidence="11">Dihydroorotate dehydrogenase (quinone)</fullName>
        <ecNumber evidence="11">1.3.5.2</ecNumber>
    </recommendedName>
    <alternativeName>
        <fullName evidence="11">DHOdehase</fullName>
        <shortName evidence="11">DHOD</shortName>
        <shortName evidence="11">DHODase</shortName>
    </alternativeName>
    <alternativeName>
        <fullName evidence="11">Dihydroorotate oxidase</fullName>
    </alternativeName>
</protein>
<evidence type="ECO:0000256" key="9">
    <source>
        <dbReference type="ARBA" id="ARBA00023136"/>
    </source>
</evidence>
<dbReference type="Proteomes" id="UP000199039">
    <property type="component" value="Unassembled WGS sequence"/>
</dbReference>
<dbReference type="RefSeq" id="WP_093183868.1">
    <property type="nucleotide sequence ID" value="NZ_FMYH01000005.1"/>
</dbReference>
<keyword evidence="8 11" id="KW-0560">Oxidoreductase</keyword>
<dbReference type="GO" id="GO:0005886">
    <property type="term" value="C:plasma membrane"/>
    <property type="evidence" value="ECO:0007669"/>
    <property type="project" value="UniProtKB-SubCell"/>
</dbReference>
<dbReference type="PANTHER" id="PTHR48109:SF4">
    <property type="entry name" value="DIHYDROOROTATE DEHYDROGENASE (QUINONE), MITOCHONDRIAL"/>
    <property type="match status" value="1"/>
</dbReference>
<dbReference type="UniPathway" id="UPA00070">
    <property type="reaction ID" value="UER00946"/>
</dbReference>
<dbReference type="GO" id="GO:0106430">
    <property type="term" value="F:dihydroorotate dehydrogenase (quinone) activity"/>
    <property type="evidence" value="ECO:0007669"/>
    <property type="project" value="UniProtKB-EC"/>
</dbReference>
<evidence type="ECO:0000313" key="14">
    <source>
        <dbReference type="Proteomes" id="UP000199039"/>
    </source>
</evidence>
<dbReference type="CDD" id="cd04738">
    <property type="entry name" value="DHOD_2_like"/>
    <property type="match status" value="1"/>
</dbReference>
<feature type="domain" description="Dihydroorotate dehydrogenase catalytic" evidence="12">
    <location>
        <begin position="53"/>
        <end position="341"/>
    </location>
</feature>
<gene>
    <name evidence="11" type="primary">pyrD</name>
    <name evidence="13" type="ORF">SAMN05216410_2630</name>
</gene>
<evidence type="ECO:0000256" key="10">
    <source>
        <dbReference type="ARBA" id="ARBA00048639"/>
    </source>
</evidence>
<comment type="cofactor">
    <cofactor evidence="11">
        <name>FMN</name>
        <dbReference type="ChEBI" id="CHEBI:58210"/>
    </cofactor>
    <text evidence="11">Binds 1 FMN per subunit.</text>
</comment>
<feature type="binding site" evidence="11">
    <location>
        <position position="272"/>
    </location>
    <ligand>
        <name>FMN</name>
        <dbReference type="ChEBI" id="CHEBI:58210"/>
    </ligand>
</feature>
<comment type="caution">
    <text evidence="11">Lacks conserved residue(s) required for the propagation of feature annotation.</text>
</comment>
<dbReference type="NCBIfam" id="NF003652">
    <property type="entry name" value="PRK05286.2-5"/>
    <property type="match status" value="1"/>
</dbReference>
<name>A0A1G6R8W8_9MICO</name>
<keyword evidence="9 11" id="KW-0472">Membrane</keyword>
<feature type="binding site" evidence="11">
    <location>
        <position position="183"/>
    </location>
    <ligand>
        <name>substrate</name>
    </ligand>
</feature>
<dbReference type="AlphaFoldDB" id="A0A1G6R8W8"/>
<keyword evidence="5 11" id="KW-0285">Flavoprotein</keyword>
<dbReference type="InterPro" id="IPR005720">
    <property type="entry name" value="Dihydroorotate_DH_cat"/>
</dbReference>
<accession>A0A1G6R8W8</accession>
<evidence type="ECO:0000259" key="12">
    <source>
        <dbReference type="Pfam" id="PF01180"/>
    </source>
</evidence>
<comment type="pathway">
    <text evidence="3 11">Pyrimidine metabolism; UMP biosynthesis via de novo pathway; orotate from (S)-dihydroorotate (quinone route): step 1/1.</text>
</comment>
<dbReference type="HAMAP" id="MF_00225">
    <property type="entry name" value="DHO_dh_type2"/>
    <property type="match status" value="1"/>
</dbReference>
<feature type="binding site" evidence="11">
    <location>
        <position position="150"/>
    </location>
    <ligand>
        <name>FMN</name>
        <dbReference type="ChEBI" id="CHEBI:58210"/>
    </ligand>
</feature>
<dbReference type="PIRSF" id="PIRSF000164">
    <property type="entry name" value="DHO_oxidase"/>
    <property type="match status" value="1"/>
</dbReference>
<reference evidence="13 14" key="1">
    <citation type="submission" date="2016-09" db="EMBL/GenBank/DDBJ databases">
        <authorList>
            <person name="Capua I."/>
            <person name="De Benedictis P."/>
            <person name="Joannis T."/>
            <person name="Lombin L.H."/>
            <person name="Cattoli G."/>
        </authorList>
    </citation>
    <scope>NUCLEOTIDE SEQUENCE [LARGE SCALE GENOMIC DNA]</scope>
    <source>
        <strain evidence="13 14">ISLP-3</strain>
    </source>
</reference>
<feature type="binding site" evidence="11">
    <location>
        <begin position="322"/>
        <end position="323"/>
    </location>
    <ligand>
        <name>FMN</name>
        <dbReference type="ChEBI" id="CHEBI:58210"/>
    </ligand>
</feature>
<feature type="binding site" evidence="11">
    <location>
        <position position="188"/>
    </location>
    <ligand>
        <name>substrate</name>
    </ligand>
</feature>
<evidence type="ECO:0000256" key="6">
    <source>
        <dbReference type="ARBA" id="ARBA00022643"/>
    </source>
</evidence>
<dbReference type="NCBIfam" id="TIGR01036">
    <property type="entry name" value="pyrD_sub2"/>
    <property type="match status" value="1"/>
</dbReference>
<keyword evidence="6 11" id="KW-0288">FMN</keyword>
<comment type="subcellular location">
    <subcellularLocation>
        <location evidence="11">Cell membrane</location>
        <topology evidence="11">Peripheral membrane protein</topology>
    </subcellularLocation>
    <subcellularLocation>
        <location evidence="2">Membrane</location>
    </subcellularLocation>
</comment>
<keyword evidence="7 11" id="KW-0665">Pyrimidine biosynthesis</keyword>
<dbReference type="PANTHER" id="PTHR48109">
    <property type="entry name" value="DIHYDROOROTATE DEHYDROGENASE (QUINONE), MITOCHONDRIAL-RELATED"/>
    <property type="match status" value="1"/>
</dbReference>
<comment type="similarity">
    <text evidence="4 11">Belongs to the dihydroorotate dehydrogenase family. Type 2 subfamily.</text>
</comment>
<dbReference type="PROSITE" id="PS00912">
    <property type="entry name" value="DHODEHASE_2"/>
    <property type="match status" value="1"/>
</dbReference>
<dbReference type="InterPro" id="IPR050074">
    <property type="entry name" value="DHO_dehydrogenase"/>
</dbReference>
<feature type="binding site" evidence="11">
    <location>
        <position position="183"/>
    </location>
    <ligand>
        <name>FMN</name>
        <dbReference type="ChEBI" id="CHEBI:58210"/>
    </ligand>
</feature>
<feature type="binding site" evidence="11">
    <location>
        <position position="92"/>
    </location>
    <ligand>
        <name>FMN</name>
        <dbReference type="ChEBI" id="CHEBI:58210"/>
    </ligand>
</feature>
<comment type="function">
    <text evidence="1 11">Catalyzes the conversion of dihydroorotate to orotate with quinone as electron acceptor.</text>
</comment>
<dbReference type="SUPFAM" id="SSF51395">
    <property type="entry name" value="FMN-linked oxidoreductases"/>
    <property type="match status" value="1"/>
</dbReference>
<evidence type="ECO:0000256" key="7">
    <source>
        <dbReference type="ARBA" id="ARBA00022975"/>
    </source>
</evidence>
<dbReference type="InterPro" id="IPR013785">
    <property type="entry name" value="Aldolase_TIM"/>
</dbReference>
<proteinExistence type="inferred from homology"/>
<evidence type="ECO:0000256" key="2">
    <source>
        <dbReference type="ARBA" id="ARBA00004370"/>
    </source>
</evidence>
<dbReference type="Gene3D" id="3.20.20.70">
    <property type="entry name" value="Aldolase class I"/>
    <property type="match status" value="1"/>
</dbReference>
<keyword evidence="11" id="KW-1003">Cell membrane</keyword>
<dbReference type="OrthoDB" id="9802377at2"/>
<evidence type="ECO:0000256" key="3">
    <source>
        <dbReference type="ARBA" id="ARBA00005161"/>
    </source>
</evidence>